<accession>A0A1B7ND88</accession>
<name>A0A1B7ND88_9AGAM</name>
<dbReference type="STRING" id="1314800.A0A1B7ND88"/>
<dbReference type="EMBL" id="KV448148">
    <property type="protein sequence ID" value="OAX42847.1"/>
    <property type="molecule type" value="Genomic_DNA"/>
</dbReference>
<dbReference type="OrthoDB" id="546434at2759"/>
<dbReference type="InterPro" id="IPR008937">
    <property type="entry name" value="Ras-like_GEF"/>
</dbReference>
<dbReference type="InterPro" id="IPR000651">
    <property type="entry name" value="Ras-like_Gua-exchang_fac_N"/>
</dbReference>
<reference evidence="6 7" key="1">
    <citation type="submission" date="2016-06" db="EMBL/GenBank/DDBJ databases">
        <title>Comparative genomics of the ectomycorrhizal sister species Rhizopogon vinicolor and Rhizopogon vesiculosus (Basidiomycota: Boletales) reveals a divergence of the mating type B locus.</title>
        <authorList>
            <consortium name="DOE Joint Genome Institute"/>
            <person name="Mujic A.B."/>
            <person name="Kuo A."/>
            <person name="Tritt A."/>
            <person name="Lipzen A."/>
            <person name="Chen C."/>
            <person name="Johnson J."/>
            <person name="Sharma A."/>
            <person name="Barry K."/>
            <person name="Grigoriev I.V."/>
            <person name="Spatafora J.W."/>
        </authorList>
    </citation>
    <scope>NUCLEOTIDE SEQUENCE [LARGE SCALE GENOMIC DNA]</scope>
    <source>
        <strain evidence="6 7">AM-OR11-026</strain>
    </source>
</reference>
<dbReference type="SMART" id="SM00147">
    <property type="entry name" value="RasGEF"/>
    <property type="match status" value="1"/>
</dbReference>
<dbReference type="PANTHER" id="PTHR23113">
    <property type="entry name" value="GUANINE NUCLEOTIDE EXCHANGE FACTOR"/>
    <property type="match status" value="1"/>
</dbReference>
<dbReference type="CDD" id="cd06224">
    <property type="entry name" value="REM"/>
    <property type="match status" value="1"/>
</dbReference>
<dbReference type="SUPFAM" id="SSF48366">
    <property type="entry name" value="Ras GEF"/>
    <property type="match status" value="1"/>
</dbReference>
<protein>
    <submittedName>
        <fullName evidence="6">Ras GEF</fullName>
    </submittedName>
</protein>
<dbReference type="Pfam" id="PF00617">
    <property type="entry name" value="RasGEF"/>
    <property type="match status" value="1"/>
</dbReference>
<dbReference type="GO" id="GO:0007264">
    <property type="term" value="P:small GTPase-mediated signal transduction"/>
    <property type="evidence" value="ECO:0007669"/>
    <property type="project" value="InterPro"/>
</dbReference>
<evidence type="ECO:0000259" key="4">
    <source>
        <dbReference type="PROSITE" id="PS50009"/>
    </source>
</evidence>
<feature type="region of interest" description="Disordered" evidence="3">
    <location>
        <begin position="63"/>
        <end position="90"/>
    </location>
</feature>
<dbReference type="Gene3D" id="1.10.840.10">
    <property type="entry name" value="Ras guanine-nucleotide exchange factors catalytic domain"/>
    <property type="match status" value="1"/>
</dbReference>
<feature type="compositionally biased region" description="Basic and acidic residues" evidence="3">
    <location>
        <begin position="67"/>
        <end position="83"/>
    </location>
</feature>
<dbReference type="GO" id="GO:0005085">
    <property type="term" value="F:guanyl-nucleotide exchange factor activity"/>
    <property type="evidence" value="ECO:0007669"/>
    <property type="project" value="UniProtKB-KW"/>
</dbReference>
<dbReference type="InterPro" id="IPR036964">
    <property type="entry name" value="RASGEF_cat_dom_sf"/>
</dbReference>
<dbReference type="PROSITE" id="PS50212">
    <property type="entry name" value="RASGEF_NTER"/>
    <property type="match status" value="1"/>
</dbReference>
<dbReference type="AlphaFoldDB" id="A0A1B7ND88"/>
<evidence type="ECO:0000259" key="5">
    <source>
        <dbReference type="PROSITE" id="PS50212"/>
    </source>
</evidence>
<evidence type="ECO:0000256" key="3">
    <source>
        <dbReference type="SAM" id="MobiDB-lite"/>
    </source>
</evidence>
<dbReference type="Gene3D" id="1.20.870.10">
    <property type="entry name" value="Son of sevenless (SoS) protein Chain: S domain 1"/>
    <property type="match status" value="1"/>
</dbReference>
<dbReference type="InterPro" id="IPR023578">
    <property type="entry name" value="Ras_GEF_dom_sf"/>
</dbReference>
<evidence type="ECO:0000313" key="6">
    <source>
        <dbReference type="EMBL" id="OAX42847.1"/>
    </source>
</evidence>
<dbReference type="PROSITE" id="PS50009">
    <property type="entry name" value="RASGEF_CAT"/>
    <property type="match status" value="1"/>
</dbReference>
<evidence type="ECO:0000256" key="1">
    <source>
        <dbReference type="ARBA" id="ARBA00022658"/>
    </source>
</evidence>
<dbReference type="InterPro" id="IPR001895">
    <property type="entry name" value="RASGEF_cat_dom"/>
</dbReference>
<sequence>MPTQQLHDKYPNVLSVVCYLNTSPRIHIPRLGTSIISMAYTVAPSPARPRTVKRKPVPYFEPEIEELGPRDSATKAESLDSYKPDASSSGVLYSSTPQFDLETTFPAILAPIRLLHNVAESQDLDSLRALTRVFSQCLLTIFHSMNQLPVDVRYTSAYKLSECAVQFSKKLFLCHVNQLEVDGFEPVNRRDFIWQGLQLLDMTMSALKEFMQTAERELQRKKPLPEPPVEFEEEEEEVEECYEEESGTCEDTRLSSDGASTDKTCVEEADELGSLVKPPTKKPKRRLAAIISASLRRTCSKKHKKSLTPPTDTATACEKAASPAGRAFATTNIRNSIALFPELFDGKLDNSIHHPEDSTELYVDQNGVLQLASIKGLVRYLTSTASDNDLELVDVFFLTFRYFATPALLLDAFIERYREALPDDLSPDQAHIESLHIKLRVARLLHKWVDLHWRHSDDHAIFATLTQFAFSDLSQDLPREVSSQIINTLHHAACAKEHNGRRLEKTIQSMQGSSPIGELSSTWEPRDKKAMMKGEFAKIKLSQFASPQGIDLLTHQLTVILLDKYRDFQPEDATRFWVEEATGHTTYGVSNDAGPKVTTYASFEKALHLWVIDAIVSEPSVESRVAKVQFFLDWAQECHKIRNYAGSWALYSACDRHSLIGNSLNIGAKHDEIRLYLRLFFSPLNRMKSYKEAIQKSLGPTLPTLVLFVGDVKRQCGNEPCVEHPNVPGGEKLINLRRYRPLTRAIQDMEKCHTPYHIQRVDYVCHWMEQVVCAYLGLPELEWEHIIYEKSQRLVKNNRK</sequence>
<dbReference type="Pfam" id="PF00618">
    <property type="entry name" value="RasGEF_N"/>
    <property type="match status" value="1"/>
</dbReference>
<dbReference type="InParanoid" id="A0A1B7ND88"/>
<keyword evidence="7" id="KW-1185">Reference proteome</keyword>
<gene>
    <name evidence="6" type="ORF">K503DRAFT_273320</name>
</gene>
<dbReference type="PANTHER" id="PTHR23113:SF99">
    <property type="entry name" value="RASGEF DOMAIN-CONTAINING PROTEIN"/>
    <property type="match status" value="1"/>
</dbReference>
<dbReference type="Proteomes" id="UP000092154">
    <property type="component" value="Unassembled WGS sequence"/>
</dbReference>
<keyword evidence="1 2" id="KW-0344">Guanine-nucleotide releasing factor</keyword>
<evidence type="ECO:0000256" key="2">
    <source>
        <dbReference type="PROSITE-ProRule" id="PRU00168"/>
    </source>
</evidence>
<feature type="domain" description="Ras-GEF" evidence="4">
    <location>
        <begin position="549"/>
        <end position="786"/>
    </location>
</feature>
<proteinExistence type="predicted"/>
<organism evidence="6 7">
    <name type="scientific">Rhizopogon vinicolor AM-OR11-026</name>
    <dbReference type="NCBI Taxonomy" id="1314800"/>
    <lineage>
        <taxon>Eukaryota</taxon>
        <taxon>Fungi</taxon>
        <taxon>Dikarya</taxon>
        <taxon>Basidiomycota</taxon>
        <taxon>Agaricomycotina</taxon>
        <taxon>Agaricomycetes</taxon>
        <taxon>Agaricomycetidae</taxon>
        <taxon>Boletales</taxon>
        <taxon>Suillineae</taxon>
        <taxon>Rhizopogonaceae</taxon>
        <taxon>Rhizopogon</taxon>
    </lineage>
</organism>
<evidence type="ECO:0000313" key="7">
    <source>
        <dbReference type="Proteomes" id="UP000092154"/>
    </source>
</evidence>
<feature type="domain" description="N-terminal Ras-GEF" evidence="5">
    <location>
        <begin position="365"/>
        <end position="493"/>
    </location>
</feature>
<dbReference type="SMART" id="SM00229">
    <property type="entry name" value="RasGEFN"/>
    <property type="match status" value="1"/>
</dbReference>